<feature type="chain" id="PRO_5028470606" evidence="1">
    <location>
        <begin position="19"/>
        <end position="97"/>
    </location>
</feature>
<reference evidence="2 3" key="1">
    <citation type="journal article" date="2019" name="Mol. Biol. Evol.">
        <title>Blast fungal genomes show frequent chromosomal changes, gene gains and losses, and effector gene turnover.</title>
        <authorList>
            <person name="Gomez Luciano L.B."/>
            <person name="Jason Tsai I."/>
            <person name="Chuma I."/>
            <person name="Tosa Y."/>
            <person name="Chen Y.H."/>
            <person name="Li J.Y."/>
            <person name="Li M.Y."/>
            <person name="Jade Lu M.Y."/>
            <person name="Nakayashiki H."/>
            <person name="Li W.H."/>
        </authorList>
    </citation>
    <scope>NUCLEOTIDE SEQUENCE [LARGE SCALE GENOMIC DNA]</scope>
    <source>
        <strain evidence="2 3">NI907</strain>
    </source>
</reference>
<accession>A0A6P8B4D6</accession>
<reference evidence="3" key="2">
    <citation type="submission" date="2019-10" db="EMBL/GenBank/DDBJ databases">
        <authorList>
            <consortium name="NCBI Genome Project"/>
        </authorList>
    </citation>
    <scope>NUCLEOTIDE SEQUENCE</scope>
    <source>
        <strain evidence="3">NI907</strain>
    </source>
</reference>
<dbReference type="Proteomes" id="UP000515153">
    <property type="component" value="Chromosome I"/>
</dbReference>
<evidence type="ECO:0000256" key="1">
    <source>
        <dbReference type="SAM" id="SignalP"/>
    </source>
</evidence>
<keyword evidence="2" id="KW-1185">Reference proteome</keyword>
<feature type="signal peptide" evidence="1">
    <location>
        <begin position="1"/>
        <end position="18"/>
    </location>
</feature>
<evidence type="ECO:0000313" key="2">
    <source>
        <dbReference type="Proteomes" id="UP000515153"/>
    </source>
</evidence>
<dbReference type="GeneID" id="41961591"/>
<proteinExistence type="predicted"/>
<dbReference type="RefSeq" id="XP_030982033.1">
    <property type="nucleotide sequence ID" value="XM_031126682.1"/>
</dbReference>
<evidence type="ECO:0000313" key="3">
    <source>
        <dbReference type="RefSeq" id="XP_030982033.1"/>
    </source>
</evidence>
<dbReference type="OrthoDB" id="10473801at2759"/>
<protein>
    <submittedName>
        <fullName evidence="3">Uncharacterized protein</fullName>
    </submittedName>
</protein>
<name>A0A6P8B4D6_PYRGI</name>
<dbReference type="KEGG" id="pgri:PgNI_06661"/>
<organism evidence="2 3">
    <name type="scientific">Pyricularia grisea</name>
    <name type="common">Crabgrass-specific blast fungus</name>
    <name type="synonym">Magnaporthe grisea</name>
    <dbReference type="NCBI Taxonomy" id="148305"/>
    <lineage>
        <taxon>Eukaryota</taxon>
        <taxon>Fungi</taxon>
        <taxon>Dikarya</taxon>
        <taxon>Ascomycota</taxon>
        <taxon>Pezizomycotina</taxon>
        <taxon>Sordariomycetes</taxon>
        <taxon>Sordariomycetidae</taxon>
        <taxon>Magnaporthales</taxon>
        <taxon>Pyriculariaceae</taxon>
        <taxon>Pyricularia</taxon>
    </lineage>
</organism>
<reference evidence="3" key="3">
    <citation type="submission" date="2025-08" db="UniProtKB">
        <authorList>
            <consortium name="RefSeq"/>
        </authorList>
    </citation>
    <scope>IDENTIFICATION</scope>
    <source>
        <strain evidence="3">NI907</strain>
    </source>
</reference>
<dbReference type="AlphaFoldDB" id="A0A6P8B4D6"/>
<sequence length="97" mass="10306">MQFFKTLAILAMGISVSAIPLGPQQHGTVAAANKAGHAKAGNCVCPPRRGGLSKNRSARLSARTDDDNTPQGFQCPNCHHNSHFCDDGSCDTHTTTW</sequence>
<keyword evidence="1" id="KW-0732">Signal</keyword>
<gene>
    <name evidence="3" type="ORF">PgNI_06661</name>
</gene>